<accession>A0AAD7T8L9</accession>
<dbReference type="EMBL" id="JAINUG010000006">
    <property type="protein sequence ID" value="KAJ8416401.1"/>
    <property type="molecule type" value="Genomic_DNA"/>
</dbReference>
<dbReference type="Proteomes" id="UP001221898">
    <property type="component" value="Unassembled WGS sequence"/>
</dbReference>
<protein>
    <submittedName>
        <fullName evidence="1">Uncharacterized protein</fullName>
    </submittedName>
</protein>
<proteinExistence type="predicted"/>
<evidence type="ECO:0000313" key="1">
    <source>
        <dbReference type="EMBL" id="KAJ8416401.1"/>
    </source>
</evidence>
<gene>
    <name evidence="1" type="ORF">AAFF_G00356890</name>
</gene>
<organism evidence="1 2">
    <name type="scientific">Aldrovandia affinis</name>
    <dbReference type="NCBI Taxonomy" id="143900"/>
    <lineage>
        <taxon>Eukaryota</taxon>
        <taxon>Metazoa</taxon>
        <taxon>Chordata</taxon>
        <taxon>Craniata</taxon>
        <taxon>Vertebrata</taxon>
        <taxon>Euteleostomi</taxon>
        <taxon>Actinopterygii</taxon>
        <taxon>Neopterygii</taxon>
        <taxon>Teleostei</taxon>
        <taxon>Notacanthiformes</taxon>
        <taxon>Halosauridae</taxon>
        <taxon>Aldrovandia</taxon>
    </lineage>
</organism>
<comment type="caution">
    <text evidence="1">The sequence shown here is derived from an EMBL/GenBank/DDBJ whole genome shotgun (WGS) entry which is preliminary data.</text>
</comment>
<dbReference type="AlphaFoldDB" id="A0AAD7T8L9"/>
<name>A0AAD7T8L9_9TELE</name>
<evidence type="ECO:0000313" key="2">
    <source>
        <dbReference type="Proteomes" id="UP001221898"/>
    </source>
</evidence>
<sequence>MKKAYDLVNVARVTDQREAVQSLRIKVSGPISSPHTHVGRTERVLAGPTEHRTVYSKTTGKRAELCDGTSEQLPAALARALTPPMMVDFFKTSDITPAKCPSSAFHHGRLLVFRPTLREPIGPRSVSRCVFTPAEPALFPGHGVPLATPPSAPAAALASARTRLGPVPLTSDPALFVEPAGGF</sequence>
<keyword evidence="2" id="KW-1185">Reference proteome</keyword>
<reference evidence="1" key="1">
    <citation type="journal article" date="2023" name="Science">
        <title>Genome structures resolve the early diversification of teleost fishes.</title>
        <authorList>
            <person name="Parey E."/>
            <person name="Louis A."/>
            <person name="Montfort J."/>
            <person name="Bouchez O."/>
            <person name="Roques C."/>
            <person name="Iampietro C."/>
            <person name="Lluch J."/>
            <person name="Castinel A."/>
            <person name="Donnadieu C."/>
            <person name="Desvignes T."/>
            <person name="Floi Bucao C."/>
            <person name="Jouanno E."/>
            <person name="Wen M."/>
            <person name="Mejri S."/>
            <person name="Dirks R."/>
            <person name="Jansen H."/>
            <person name="Henkel C."/>
            <person name="Chen W.J."/>
            <person name="Zahm M."/>
            <person name="Cabau C."/>
            <person name="Klopp C."/>
            <person name="Thompson A.W."/>
            <person name="Robinson-Rechavi M."/>
            <person name="Braasch I."/>
            <person name="Lecointre G."/>
            <person name="Bobe J."/>
            <person name="Postlethwait J.H."/>
            <person name="Berthelot C."/>
            <person name="Roest Crollius H."/>
            <person name="Guiguen Y."/>
        </authorList>
    </citation>
    <scope>NUCLEOTIDE SEQUENCE</scope>
    <source>
        <strain evidence="1">NC1722</strain>
    </source>
</reference>